<organism evidence="2 3">
    <name type="scientific">Ganoderma sinense ZZ0214-1</name>
    <dbReference type="NCBI Taxonomy" id="1077348"/>
    <lineage>
        <taxon>Eukaryota</taxon>
        <taxon>Fungi</taxon>
        <taxon>Dikarya</taxon>
        <taxon>Basidiomycota</taxon>
        <taxon>Agaricomycotina</taxon>
        <taxon>Agaricomycetes</taxon>
        <taxon>Polyporales</taxon>
        <taxon>Polyporaceae</taxon>
        <taxon>Ganoderma</taxon>
    </lineage>
</organism>
<evidence type="ECO:0000256" key="1">
    <source>
        <dbReference type="SAM" id="MobiDB-lite"/>
    </source>
</evidence>
<evidence type="ECO:0000313" key="2">
    <source>
        <dbReference type="EMBL" id="PIL26733.1"/>
    </source>
</evidence>
<accession>A0A2G8RYY9</accession>
<feature type="compositionally biased region" description="Basic and acidic residues" evidence="1">
    <location>
        <begin position="114"/>
        <end position="123"/>
    </location>
</feature>
<comment type="caution">
    <text evidence="2">The sequence shown here is derived from an EMBL/GenBank/DDBJ whole genome shotgun (WGS) entry which is preliminary data.</text>
</comment>
<evidence type="ECO:0008006" key="4">
    <source>
        <dbReference type="Google" id="ProtNLM"/>
    </source>
</evidence>
<evidence type="ECO:0000313" key="3">
    <source>
        <dbReference type="Proteomes" id="UP000230002"/>
    </source>
</evidence>
<reference evidence="2 3" key="1">
    <citation type="journal article" date="2015" name="Sci. Rep.">
        <title>Chromosome-level genome map provides insights into diverse defense mechanisms in the medicinal fungus Ganoderma sinense.</title>
        <authorList>
            <person name="Zhu Y."/>
            <person name="Xu J."/>
            <person name="Sun C."/>
            <person name="Zhou S."/>
            <person name="Xu H."/>
            <person name="Nelson D.R."/>
            <person name="Qian J."/>
            <person name="Song J."/>
            <person name="Luo H."/>
            <person name="Xiang L."/>
            <person name="Li Y."/>
            <person name="Xu Z."/>
            <person name="Ji A."/>
            <person name="Wang L."/>
            <person name="Lu S."/>
            <person name="Hayward A."/>
            <person name="Sun W."/>
            <person name="Li X."/>
            <person name="Schwartz D.C."/>
            <person name="Wang Y."/>
            <person name="Chen S."/>
        </authorList>
    </citation>
    <scope>NUCLEOTIDE SEQUENCE [LARGE SCALE GENOMIC DNA]</scope>
    <source>
        <strain evidence="2 3">ZZ0214-1</strain>
    </source>
</reference>
<dbReference type="AlphaFoldDB" id="A0A2G8RYY9"/>
<proteinExistence type="predicted"/>
<keyword evidence="3" id="KW-1185">Reference proteome</keyword>
<sequence>MSRVDNLPSPQPLEPDFAHPASDVVSAYTTCRLAERLVDPMHAPWPPKDETARLKLVNIRILGHLLCQFQFLSERAVSEVARAILACRNGSTGAGEVNVEELSKLVRKFAPRFPEREEHDDHSSSPSPTSFRLTEDEVNEMLLETPMSDRTLRKLAMRREDYRCIATRILDYTCALRVRTPNGGMYDGDAECLDICRILPNPPNTDLEQGEKACESCAGVYGVLSSLGYTDIIGRLATTNQGQSLENVMVLTRSLLRRFNALDLWFEPIEDIPNCYRVCSILKPPHKLTKGQQVTFRSTDPRLPLPNREFLHIRAACCRVAHLSGASDIFRELESAMASDPDPAADAAEFAKALHAHLEGLSFTRARAANN</sequence>
<protein>
    <recommendedName>
        <fullName evidence="4">HNH nuclease domain-containing protein</fullName>
    </recommendedName>
</protein>
<feature type="region of interest" description="Disordered" evidence="1">
    <location>
        <begin position="114"/>
        <end position="133"/>
    </location>
</feature>
<dbReference type="OrthoDB" id="2104739at2759"/>
<gene>
    <name evidence="2" type="ORF">GSI_11147</name>
</gene>
<dbReference type="Proteomes" id="UP000230002">
    <property type="component" value="Unassembled WGS sequence"/>
</dbReference>
<name>A0A2G8RYY9_9APHY</name>
<dbReference type="EMBL" id="AYKW01000038">
    <property type="protein sequence ID" value="PIL26733.1"/>
    <property type="molecule type" value="Genomic_DNA"/>
</dbReference>